<keyword evidence="4 6" id="KW-0371">Homeobox</keyword>
<feature type="region of interest" description="Disordered" evidence="8">
    <location>
        <begin position="1"/>
        <end position="22"/>
    </location>
</feature>
<reference evidence="10" key="1">
    <citation type="submission" date="2014-07" db="EMBL/GenBank/DDBJ databases">
        <authorList>
            <person name="Martin A.A"/>
            <person name="De Silva N."/>
        </authorList>
    </citation>
    <scope>NUCLEOTIDE SEQUENCE</scope>
</reference>
<dbReference type="FunFam" id="1.10.10.60:FF:000040">
    <property type="entry name" value="T-cell leukemia homeobox protein 3"/>
    <property type="match status" value="1"/>
</dbReference>
<dbReference type="InterPro" id="IPR020479">
    <property type="entry name" value="HD_metazoa"/>
</dbReference>
<feature type="domain" description="Homeobox" evidence="9">
    <location>
        <begin position="109"/>
        <end position="169"/>
    </location>
</feature>
<dbReference type="GO" id="GO:0048513">
    <property type="term" value="P:animal organ development"/>
    <property type="evidence" value="ECO:0007669"/>
    <property type="project" value="TreeGrafter"/>
</dbReference>
<evidence type="ECO:0000259" key="9">
    <source>
        <dbReference type="PROSITE" id="PS50071"/>
    </source>
</evidence>
<reference evidence="11" key="2">
    <citation type="submission" date="2015-08" db="UniProtKB">
        <authorList>
            <consortium name="WormBaseParasite"/>
        </authorList>
    </citation>
    <scope>IDENTIFICATION</scope>
</reference>
<dbReference type="InterPro" id="IPR042247">
    <property type="entry name" value="TLX1/2/3"/>
</dbReference>
<dbReference type="STRING" id="75913.A0A0K0F2J8"/>
<dbReference type="Gene3D" id="1.10.10.60">
    <property type="entry name" value="Homeodomain-like"/>
    <property type="match status" value="1"/>
</dbReference>
<dbReference type="GO" id="GO:0000981">
    <property type="term" value="F:DNA-binding transcription factor activity, RNA polymerase II-specific"/>
    <property type="evidence" value="ECO:0007669"/>
    <property type="project" value="InterPro"/>
</dbReference>
<dbReference type="CDD" id="cd00086">
    <property type="entry name" value="homeodomain"/>
    <property type="match status" value="1"/>
</dbReference>
<evidence type="ECO:0000256" key="2">
    <source>
        <dbReference type="ARBA" id="ARBA00022473"/>
    </source>
</evidence>
<feature type="compositionally biased region" description="Low complexity" evidence="8">
    <location>
        <begin position="1"/>
        <end position="13"/>
    </location>
</feature>
<comment type="subcellular location">
    <subcellularLocation>
        <location evidence="1 6 7">Nucleus</location>
    </subcellularLocation>
</comment>
<dbReference type="PANTHER" id="PTHR45921:SF6">
    <property type="entry name" value="C15"/>
    <property type="match status" value="1"/>
</dbReference>
<dbReference type="PROSITE" id="PS00027">
    <property type="entry name" value="HOMEOBOX_1"/>
    <property type="match status" value="1"/>
</dbReference>
<evidence type="ECO:0000256" key="1">
    <source>
        <dbReference type="ARBA" id="ARBA00004123"/>
    </source>
</evidence>
<dbReference type="InterPro" id="IPR017970">
    <property type="entry name" value="Homeobox_CS"/>
</dbReference>
<protein>
    <submittedName>
        <fullName evidence="11">Homeobox domain-containing protein</fullName>
    </submittedName>
</protein>
<dbReference type="SMART" id="SM00389">
    <property type="entry name" value="HOX"/>
    <property type="match status" value="1"/>
</dbReference>
<dbReference type="GO" id="GO:0000978">
    <property type="term" value="F:RNA polymerase II cis-regulatory region sequence-specific DNA binding"/>
    <property type="evidence" value="ECO:0007669"/>
    <property type="project" value="TreeGrafter"/>
</dbReference>
<dbReference type="GO" id="GO:0005634">
    <property type="term" value="C:nucleus"/>
    <property type="evidence" value="ECO:0007669"/>
    <property type="project" value="UniProtKB-SubCell"/>
</dbReference>
<feature type="DNA-binding region" description="Homeobox" evidence="6">
    <location>
        <begin position="111"/>
        <end position="170"/>
    </location>
</feature>
<dbReference type="PROSITE" id="PS50071">
    <property type="entry name" value="HOMEOBOX_2"/>
    <property type="match status" value="1"/>
</dbReference>
<dbReference type="InterPro" id="IPR009057">
    <property type="entry name" value="Homeodomain-like_sf"/>
</dbReference>
<evidence type="ECO:0000313" key="10">
    <source>
        <dbReference type="Proteomes" id="UP000035680"/>
    </source>
</evidence>
<dbReference type="PANTHER" id="PTHR45921">
    <property type="entry name" value="IP01054P"/>
    <property type="match status" value="1"/>
</dbReference>
<evidence type="ECO:0000313" key="11">
    <source>
        <dbReference type="WBParaSite" id="SVE_0302700.1"/>
    </source>
</evidence>
<evidence type="ECO:0000256" key="6">
    <source>
        <dbReference type="PROSITE-ProRule" id="PRU00108"/>
    </source>
</evidence>
<keyword evidence="2" id="KW-0217">Developmental protein</keyword>
<dbReference type="Pfam" id="PF00046">
    <property type="entry name" value="Homeodomain"/>
    <property type="match status" value="1"/>
</dbReference>
<dbReference type="Proteomes" id="UP000035680">
    <property type="component" value="Unassembled WGS sequence"/>
</dbReference>
<evidence type="ECO:0000256" key="8">
    <source>
        <dbReference type="SAM" id="MobiDB-lite"/>
    </source>
</evidence>
<keyword evidence="10" id="KW-1185">Reference proteome</keyword>
<proteinExistence type="predicted"/>
<dbReference type="SUPFAM" id="SSF46689">
    <property type="entry name" value="Homeodomain-like"/>
    <property type="match status" value="1"/>
</dbReference>
<evidence type="ECO:0000256" key="7">
    <source>
        <dbReference type="RuleBase" id="RU000682"/>
    </source>
</evidence>
<keyword evidence="5 6" id="KW-0539">Nucleus</keyword>
<dbReference type="PRINTS" id="PR00024">
    <property type="entry name" value="HOMEOBOX"/>
</dbReference>
<evidence type="ECO:0000256" key="5">
    <source>
        <dbReference type="ARBA" id="ARBA00023242"/>
    </source>
</evidence>
<dbReference type="WBParaSite" id="SVE_0302700.1">
    <property type="protein sequence ID" value="SVE_0302700.1"/>
    <property type="gene ID" value="SVE_0302700"/>
</dbReference>
<dbReference type="AlphaFoldDB" id="A0A0K0F2J8"/>
<sequence length="191" mass="22939">MSINTSNYVNNNKTNDEKEVKKNRKLPFSISTILNIDDEENHNRVDNHLPNDYKILQDTKNDRMNYFVSIKPRLQGSDTKNILLNFIQARSMFRQEKRIGHPYNSRALPIHKKPRTAFTKEQIMILEDKFNNQKYLTSAERFELAKKLDMTESQVKTWFQNRRTKWRRQEAEEKEVEDKNVKKMTITQLLF</sequence>
<evidence type="ECO:0000256" key="4">
    <source>
        <dbReference type="ARBA" id="ARBA00023155"/>
    </source>
</evidence>
<evidence type="ECO:0000256" key="3">
    <source>
        <dbReference type="ARBA" id="ARBA00023125"/>
    </source>
</evidence>
<accession>A0A0K0F2J8</accession>
<organism evidence="10 11">
    <name type="scientific">Strongyloides venezuelensis</name>
    <name type="common">Threadworm</name>
    <dbReference type="NCBI Taxonomy" id="75913"/>
    <lineage>
        <taxon>Eukaryota</taxon>
        <taxon>Metazoa</taxon>
        <taxon>Ecdysozoa</taxon>
        <taxon>Nematoda</taxon>
        <taxon>Chromadorea</taxon>
        <taxon>Rhabditida</taxon>
        <taxon>Tylenchina</taxon>
        <taxon>Panagrolaimomorpha</taxon>
        <taxon>Strongyloidoidea</taxon>
        <taxon>Strongyloididae</taxon>
        <taxon>Strongyloides</taxon>
    </lineage>
</organism>
<name>A0A0K0F2J8_STRVS</name>
<keyword evidence="3 6" id="KW-0238">DNA-binding</keyword>
<dbReference type="InterPro" id="IPR001356">
    <property type="entry name" value="HD"/>
</dbReference>